<dbReference type="PANTHER" id="PTHR42893:SF44">
    <property type="entry name" value="PROTEIN DETOXIFICATION"/>
    <property type="match status" value="1"/>
</dbReference>
<feature type="transmembrane region" description="Helical" evidence="6">
    <location>
        <begin position="333"/>
        <end position="356"/>
    </location>
</feature>
<feature type="transmembrane region" description="Helical" evidence="6">
    <location>
        <begin position="376"/>
        <end position="394"/>
    </location>
</feature>
<keyword evidence="5 6" id="KW-0472">Membrane</keyword>
<feature type="transmembrane region" description="Helical" evidence="6">
    <location>
        <begin position="44"/>
        <end position="61"/>
    </location>
</feature>
<evidence type="ECO:0000313" key="8">
    <source>
        <dbReference type="Proteomes" id="UP000008141"/>
    </source>
</evidence>
<dbReference type="InterPro" id="IPR044644">
    <property type="entry name" value="DinF-like"/>
</dbReference>
<feature type="transmembrane region" description="Helical" evidence="6">
    <location>
        <begin position="226"/>
        <end position="245"/>
    </location>
</feature>
<reference evidence="7 8" key="1">
    <citation type="journal article" date="2010" name="Plant Cell">
        <title>The Chlorella variabilis NC64A genome reveals adaptation to photosymbiosis, coevolution with viruses, and cryptic sex.</title>
        <authorList>
            <person name="Blanc G."/>
            <person name="Duncan G."/>
            <person name="Agarkova I."/>
            <person name="Borodovsky M."/>
            <person name="Gurnon J."/>
            <person name="Kuo A."/>
            <person name="Lindquist E."/>
            <person name="Lucas S."/>
            <person name="Pangilinan J."/>
            <person name="Polle J."/>
            <person name="Salamov A."/>
            <person name="Terry A."/>
            <person name="Yamada T."/>
            <person name="Dunigan D.D."/>
            <person name="Grigoriev I.V."/>
            <person name="Claverie J.M."/>
            <person name="Van Etten J.L."/>
        </authorList>
    </citation>
    <scope>NUCLEOTIDE SEQUENCE [LARGE SCALE GENOMIC DNA]</scope>
    <source>
        <strain evidence="7 8">NC64A</strain>
    </source>
</reference>
<evidence type="ECO:0000313" key="7">
    <source>
        <dbReference type="EMBL" id="EFN50757.1"/>
    </source>
</evidence>
<name>E1ZTR1_CHLVA</name>
<evidence type="ECO:0000256" key="5">
    <source>
        <dbReference type="ARBA" id="ARBA00023136"/>
    </source>
</evidence>
<feature type="transmembrane region" description="Helical" evidence="6">
    <location>
        <begin position="82"/>
        <end position="102"/>
    </location>
</feature>
<sequence length="475" mass="50406">MGPGMRSLQTPLAAGYGWPRWAPTPQYSTSAFRQARQASFKENLFAFLGVGTTNLIASNSLKTAGLDSRTRLARREAAERTLCNSLQLAVACGLLAAAALLAGGRTFFAAMGTAPELLVPAWQYLSIRVLAAPAVLATAVSQGACLGQQDAWTPFKVLRSACSRSMLLLACSNLHELSAAVCPLDLPLPSACSGRHLSHLVPRHGRGGRGGRHGGNTAAGVHTPTFLAASCLQYLGAAYFIWYLWRHGSQPDSIRLRWTEGLPRAGQMREFQVIAVTLFTRTIFGMAAYFRQGGGRLLAMNSFWFLAYFPEPLSLAAQSMLARDKGRPQRAAYWAWLLLRSGAVLGLGLAAAVGALSAGRGWMFTTDVAVQAAVRQLAPVAMAAISVCSVMMMFDGISVGSGSFAHLPRSNVAGLGVTLAALHAGRQAGLGLGAVWWALVAFYSTRLLGHLLHFWRCQGGVFAAEGAVPTATVAS</sequence>
<protein>
    <recommendedName>
        <fullName evidence="9">Protein DETOXIFICATION</fullName>
    </recommendedName>
</protein>
<accession>E1ZTR1</accession>
<evidence type="ECO:0000256" key="3">
    <source>
        <dbReference type="ARBA" id="ARBA00022692"/>
    </source>
</evidence>
<evidence type="ECO:0008006" key="9">
    <source>
        <dbReference type="Google" id="ProtNLM"/>
    </source>
</evidence>
<dbReference type="EMBL" id="GL433874">
    <property type="protein sequence ID" value="EFN50757.1"/>
    <property type="molecule type" value="Genomic_DNA"/>
</dbReference>
<feature type="transmembrane region" description="Helical" evidence="6">
    <location>
        <begin position="271"/>
        <end position="290"/>
    </location>
</feature>
<feature type="transmembrane region" description="Helical" evidence="6">
    <location>
        <begin position="430"/>
        <end position="449"/>
    </location>
</feature>
<dbReference type="KEGG" id="cvr:CHLNCDRAFT_55571"/>
<dbReference type="GeneID" id="17350188"/>
<evidence type="ECO:0000256" key="4">
    <source>
        <dbReference type="ARBA" id="ARBA00022989"/>
    </source>
</evidence>
<comment type="subcellular location">
    <subcellularLocation>
        <location evidence="1">Membrane</location>
        <topology evidence="1">Multi-pass membrane protein</topology>
    </subcellularLocation>
</comment>
<dbReference type="InParanoid" id="E1ZTR1"/>
<evidence type="ECO:0000256" key="2">
    <source>
        <dbReference type="ARBA" id="ARBA00010199"/>
    </source>
</evidence>
<keyword evidence="3 6" id="KW-0812">Transmembrane</keyword>
<feature type="transmembrane region" description="Helical" evidence="6">
    <location>
        <begin position="302"/>
        <end position="321"/>
    </location>
</feature>
<dbReference type="OrthoDB" id="423427at2759"/>
<proteinExistence type="inferred from homology"/>
<dbReference type="PANTHER" id="PTHR42893">
    <property type="entry name" value="PROTEIN DETOXIFICATION 44, CHLOROPLASTIC-RELATED"/>
    <property type="match status" value="1"/>
</dbReference>
<dbReference type="AlphaFoldDB" id="E1ZTR1"/>
<dbReference type="RefSeq" id="XP_005842869.1">
    <property type="nucleotide sequence ID" value="XM_005842807.1"/>
</dbReference>
<evidence type="ECO:0000256" key="1">
    <source>
        <dbReference type="ARBA" id="ARBA00004141"/>
    </source>
</evidence>
<dbReference type="eggNOG" id="KOG1347">
    <property type="taxonomic scope" value="Eukaryota"/>
</dbReference>
<evidence type="ECO:0000256" key="6">
    <source>
        <dbReference type="SAM" id="Phobius"/>
    </source>
</evidence>
<organism evidence="8">
    <name type="scientific">Chlorella variabilis</name>
    <name type="common">Green alga</name>
    <dbReference type="NCBI Taxonomy" id="554065"/>
    <lineage>
        <taxon>Eukaryota</taxon>
        <taxon>Viridiplantae</taxon>
        <taxon>Chlorophyta</taxon>
        <taxon>core chlorophytes</taxon>
        <taxon>Trebouxiophyceae</taxon>
        <taxon>Chlorellales</taxon>
        <taxon>Chlorellaceae</taxon>
        <taxon>Chlorella clade</taxon>
        <taxon>Chlorella</taxon>
    </lineage>
</organism>
<keyword evidence="8" id="KW-1185">Reference proteome</keyword>
<dbReference type="GO" id="GO:0016020">
    <property type="term" value="C:membrane"/>
    <property type="evidence" value="ECO:0007669"/>
    <property type="project" value="UniProtKB-SubCell"/>
</dbReference>
<keyword evidence="4 6" id="KW-1133">Transmembrane helix</keyword>
<comment type="similarity">
    <text evidence="2">Belongs to the multi antimicrobial extrusion (MATE) (TC 2.A.66.1) family.</text>
</comment>
<gene>
    <name evidence="7" type="ORF">CHLNCDRAFT_55571</name>
</gene>
<dbReference type="Proteomes" id="UP000008141">
    <property type="component" value="Unassembled WGS sequence"/>
</dbReference>